<keyword evidence="1" id="KW-0472">Membrane</keyword>
<evidence type="ECO:0000256" key="1">
    <source>
        <dbReference type="SAM" id="Phobius"/>
    </source>
</evidence>
<name>A0A6C0JWJ7_9ZZZZ</name>
<feature type="transmembrane region" description="Helical" evidence="1">
    <location>
        <begin position="44"/>
        <end position="62"/>
    </location>
</feature>
<sequence length="63" mass="7170">MALEQIGERVFKLFVRLLPSMMAITVILIGSYNAVHSLDEQQTLLNVLLTSVGVGMLIYIWYR</sequence>
<keyword evidence="1" id="KW-1133">Transmembrane helix</keyword>
<reference evidence="2" key="1">
    <citation type="journal article" date="2020" name="Nature">
        <title>Giant virus diversity and host interactions through global metagenomics.</title>
        <authorList>
            <person name="Schulz F."/>
            <person name="Roux S."/>
            <person name="Paez-Espino D."/>
            <person name="Jungbluth S."/>
            <person name="Walsh D.A."/>
            <person name="Denef V.J."/>
            <person name="McMahon K.D."/>
            <person name="Konstantinidis K.T."/>
            <person name="Eloe-Fadrosh E.A."/>
            <person name="Kyrpides N.C."/>
            <person name="Woyke T."/>
        </authorList>
    </citation>
    <scope>NUCLEOTIDE SEQUENCE</scope>
    <source>
        <strain evidence="2">GVMAG-S-1101164-164</strain>
    </source>
</reference>
<evidence type="ECO:0000313" key="2">
    <source>
        <dbReference type="EMBL" id="QHU09753.1"/>
    </source>
</evidence>
<feature type="transmembrane region" description="Helical" evidence="1">
    <location>
        <begin position="13"/>
        <end position="32"/>
    </location>
</feature>
<dbReference type="EMBL" id="MN740745">
    <property type="protein sequence ID" value="QHU09753.1"/>
    <property type="molecule type" value="Genomic_DNA"/>
</dbReference>
<dbReference type="AlphaFoldDB" id="A0A6C0JWJ7"/>
<protein>
    <submittedName>
        <fullName evidence="2">Uncharacterized protein</fullName>
    </submittedName>
</protein>
<keyword evidence="1" id="KW-0812">Transmembrane</keyword>
<organism evidence="2">
    <name type="scientific">viral metagenome</name>
    <dbReference type="NCBI Taxonomy" id="1070528"/>
    <lineage>
        <taxon>unclassified sequences</taxon>
        <taxon>metagenomes</taxon>
        <taxon>organismal metagenomes</taxon>
    </lineage>
</organism>
<proteinExistence type="predicted"/>
<accession>A0A6C0JWJ7</accession>